<name>A0A0F7ZG01_9HYPO</name>
<protein>
    <submittedName>
        <fullName evidence="1">Uncharacterized protein</fullName>
    </submittedName>
</protein>
<keyword evidence="2" id="KW-1185">Reference proteome</keyword>
<proteinExistence type="predicted"/>
<dbReference type="EMBL" id="KQ030655">
    <property type="protein sequence ID" value="KJZ70031.1"/>
    <property type="molecule type" value="Genomic_DNA"/>
</dbReference>
<dbReference type="OrthoDB" id="4927927at2759"/>
<dbReference type="Proteomes" id="UP000054481">
    <property type="component" value="Unassembled WGS sequence"/>
</dbReference>
<gene>
    <name evidence="1" type="ORF">HIM_10582</name>
</gene>
<organism evidence="1 2">
    <name type="scientific">Hirsutella minnesotensis 3608</name>
    <dbReference type="NCBI Taxonomy" id="1043627"/>
    <lineage>
        <taxon>Eukaryota</taxon>
        <taxon>Fungi</taxon>
        <taxon>Dikarya</taxon>
        <taxon>Ascomycota</taxon>
        <taxon>Pezizomycotina</taxon>
        <taxon>Sordariomycetes</taxon>
        <taxon>Hypocreomycetidae</taxon>
        <taxon>Hypocreales</taxon>
        <taxon>Ophiocordycipitaceae</taxon>
        <taxon>Hirsutella</taxon>
    </lineage>
</organism>
<accession>A0A0F7ZG01</accession>
<sequence>MAQHVRIPPRCAICDSLFEPKDHFYIFVARSPNSAAATRFSGHGEFRYPDSAYFEGNKDSESEPWFCCHPMCRQCPESAESSALHADCLRLFLGLSHDFGVGLRQLWVAMSWKNPWKGAPTCDLAPLIDIRIIGEIPGLSQWKSLPLEISTMIRARSSSRSLWYCSILSLRAQLSDSKNLIRQSIHLTKINSWNRGESPDLRDRVENAYFRLVFDSRGLRCIQALSERPLGSNSSSEYFGYILEPAERFSNVVVDFALGLAQMRAPGGYHIWDTPCPPSLDSTHNVLTLPPSGQLGTVHIGRCFGITFFLAPDGSILAIHTHTPSRPTAHRTLLGFSTKHQTSVAWVYIPIEGELQEFSFSQLPSRAGSAARLQCLVLGLEHVGKVFVGPYRIKPTRFTQIKRPLTLIYRKREVLPITFVGGYSPEYGVRSIKAPLHNPTPPPSLRKPHFSSAPLAGACKIRIFFIPGTEFCRGIMIHYDTGRRALGQCRLGADSIEDHTLLSSFCFLNTTYQRADEGRTLHAVRVGIFDQYHQHQEVGWTCCTTAETLNFWFTIDEAVLEHCIDE</sequence>
<evidence type="ECO:0000313" key="2">
    <source>
        <dbReference type="Proteomes" id="UP000054481"/>
    </source>
</evidence>
<reference evidence="1 2" key="1">
    <citation type="journal article" date="2014" name="Genome Biol. Evol.">
        <title>Comparative genomics and transcriptomics analyses reveal divergent lifestyle features of nematode endoparasitic fungus Hirsutella minnesotensis.</title>
        <authorList>
            <person name="Lai Y."/>
            <person name="Liu K."/>
            <person name="Zhang X."/>
            <person name="Zhang X."/>
            <person name="Li K."/>
            <person name="Wang N."/>
            <person name="Shu C."/>
            <person name="Wu Y."/>
            <person name="Wang C."/>
            <person name="Bushley K.E."/>
            <person name="Xiang M."/>
            <person name="Liu X."/>
        </authorList>
    </citation>
    <scope>NUCLEOTIDE SEQUENCE [LARGE SCALE GENOMIC DNA]</scope>
    <source>
        <strain evidence="1 2">3608</strain>
    </source>
</reference>
<dbReference type="AlphaFoldDB" id="A0A0F7ZG01"/>
<evidence type="ECO:0000313" key="1">
    <source>
        <dbReference type="EMBL" id="KJZ70031.1"/>
    </source>
</evidence>